<protein>
    <submittedName>
        <fullName evidence="2">CLUMA_CG018992, isoform A</fullName>
    </submittedName>
</protein>
<dbReference type="InterPro" id="IPR019320">
    <property type="entry name" value="BORCS8"/>
</dbReference>
<name>A0A1J1J1K0_9DIPT</name>
<accession>A0A1J1J1K0</accession>
<dbReference type="Pfam" id="PF10167">
    <property type="entry name" value="BORCS8"/>
    <property type="match status" value="1"/>
</dbReference>
<evidence type="ECO:0000313" key="2">
    <source>
        <dbReference type="EMBL" id="CRL06216.1"/>
    </source>
</evidence>
<evidence type="ECO:0000256" key="1">
    <source>
        <dbReference type="SAM" id="MobiDB-lite"/>
    </source>
</evidence>
<organism evidence="2 3">
    <name type="scientific">Clunio marinus</name>
    <dbReference type="NCBI Taxonomy" id="568069"/>
    <lineage>
        <taxon>Eukaryota</taxon>
        <taxon>Metazoa</taxon>
        <taxon>Ecdysozoa</taxon>
        <taxon>Arthropoda</taxon>
        <taxon>Hexapoda</taxon>
        <taxon>Insecta</taxon>
        <taxon>Pterygota</taxon>
        <taxon>Neoptera</taxon>
        <taxon>Endopterygota</taxon>
        <taxon>Diptera</taxon>
        <taxon>Nematocera</taxon>
        <taxon>Chironomoidea</taxon>
        <taxon>Chironomidae</taxon>
        <taxon>Clunio</taxon>
    </lineage>
</organism>
<gene>
    <name evidence="2" type="ORF">CLUMA_CG018992</name>
</gene>
<dbReference type="STRING" id="568069.A0A1J1J1K0"/>
<keyword evidence="3" id="KW-1185">Reference proteome</keyword>
<dbReference type="Proteomes" id="UP000183832">
    <property type="component" value="Unassembled WGS sequence"/>
</dbReference>
<dbReference type="AlphaFoldDB" id="A0A1J1J1K0"/>
<reference evidence="2 3" key="1">
    <citation type="submission" date="2015-04" db="EMBL/GenBank/DDBJ databases">
        <authorList>
            <person name="Syromyatnikov M.Y."/>
            <person name="Popov V.N."/>
        </authorList>
    </citation>
    <scope>NUCLEOTIDE SEQUENCE [LARGE SCALE GENOMIC DNA]</scope>
</reference>
<feature type="region of interest" description="Disordered" evidence="1">
    <location>
        <begin position="106"/>
        <end position="127"/>
    </location>
</feature>
<proteinExistence type="predicted"/>
<evidence type="ECO:0000313" key="3">
    <source>
        <dbReference type="Proteomes" id="UP000183832"/>
    </source>
</evidence>
<sequence>MNQSNDSALNAKVKKKDLQGVCYDLEYSVEAVKSIDAAEEPLKNIQELLKNAIFLKQQLKYEETRRKKDNSNNKDSVYKRFSAHIPLEMPDILRETTNRVENIIGINNPSGSQTTSEGIQRSHTTLH</sequence>
<dbReference type="EMBL" id="CVRI01000066">
    <property type="protein sequence ID" value="CRL06216.1"/>
    <property type="molecule type" value="Genomic_DNA"/>
</dbReference>